<name>Q114M8_TRIEI</name>
<dbReference type="eggNOG" id="COG1672">
    <property type="taxonomic scope" value="Bacteria"/>
</dbReference>
<feature type="region of interest" description="Disordered" evidence="1">
    <location>
        <begin position="368"/>
        <end position="393"/>
    </location>
</feature>
<gene>
    <name evidence="2" type="ordered locus">Tery_1787</name>
</gene>
<dbReference type="Gene3D" id="3.40.50.300">
    <property type="entry name" value="P-loop containing nucleotide triphosphate hydrolases"/>
    <property type="match status" value="1"/>
</dbReference>
<organism evidence="2">
    <name type="scientific">Trichodesmium erythraeum (strain IMS101)</name>
    <dbReference type="NCBI Taxonomy" id="203124"/>
    <lineage>
        <taxon>Bacteria</taxon>
        <taxon>Bacillati</taxon>
        <taxon>Cyanobacteriota</taxon>
        <taxon>Cyanophyceae</taxon>
        <taxon>Oscillatoriophycideae</taxon>
        <taxon>Oscillatoriales</taxon>
        <taxon>Microcoleaceae</taxon>
        <taxon>Trichodesmium</taxon>
    </lineage>
</organism>
<dbReference type="InterPro" id="IPR027417">
    <property type="entry name" value="P-loop_NTPase"/>
</dbReference>
<evidence type="ECO:0000313" key="2">
    <source>
        <dbReference type="EMBL" id="ABG51046.1"/>
    </source>
</evidence>
<dbReference type="OrthoDB" id="478265at2"/>
<dbReference type="EMBL" id="CP000393">
    <property type="protein sequence ID" value="ABG51046.1"/>
    <property type="molecule type" value="Genomic_DNA"/>
</dbReference>
<protein>
    <submittedName>
        <fullName evidence="2">Uncharacterized protein</fullName>
    </submittedName>
</protein>
<dbReference type="STRING" id="203124.Tery_1787"/>
<dbReference type="HOGENOM" id="CLU_426372_0_0_3"/>
<dbReference type="PANTHER" id="PTHR34301:SF8">
    <property type="entry name" value="ATPASE DOMAIN-CONTAINING PROTEIN"/>
    <property type="match status" value="1"/>
</dbReference>
<reference evidence="2" key="1">
    <citation type="submission" date="2006-06" db="EMBL/GenBank/DDBJ databases">
        <title>Complete sequence of Trichodesmium erythraeum IMS101.</title>
        <authorList>
            <consortium name="US DOE Joint Genome Institute"/>
            <person name="Copeland A."/>
            <person name="Lucas S."/>
            <person name="Lapidus A."/>
            <person name="Barry K."/>
            <person name="Detter J.C."/>
            <person name="Glavina del Rio T."/>
            <person name="Hammon N."/>
            <person name="Israni S."/>
            <person name="Dalin E."/>
            <person name="Tice H."/>
            <person name="Pitluck S."/>
            <person name="Kiss H."/>
            <person name="Munk A.C."/>
            <person name="Brettin T."/>
            <person name="Bruce D."/>
            <person name="Han C."/>
            <person name="Tapia R."/>
            <person name="Gilna P."/>
            <person name="Schmutz J."/>
            <person name="Larimer F."/>
            <person name="Land M."/>
            <person name="Hauser L."/>
            <person name="Kyrpides N."/>
            <person name="Kim E."/>
            <person name="Richardson P."/>
        </authorList>
    </citation>
    <scope>NUCLEOTIDE SEQUENCE [LARGE SCALE GENOMIC DNA]</scope>
    <source>
        <strain evidence="2">IMS101</strain>
    </source>
</reference>
<sequence length="642" mass="74687">MQTNNHLSINPYVFGKPIYEYNNLFGRKNDVDKIKDHIINKDIKITLLHVQRRIGKTSLITCLPQSFTEEQNGVKFVTFSFQGYKDKPIPEILNYLADEIAGTIQLPQKVRDQADTTHNFFELFLPKVIDQYLSGQKLVLLLDEFDVLEEKDKKGKVLFDYLKKAVKEQKKLFAILVFGRPLKDMKYLETFLQEEGQETIEVGLLDYEGTQDLIVEPLKRIQSVFRYEKSAIDRIWELSAGHPSLTQLLCSNVFVHCRNKQQSVVRKDDVDSILSQAMEEGQAILQGFLEPLSDIEKLFFFAVAEAQEQGTDPLKILKIIQKTTITPADFRRARERLIELGFVEKNGKGLKIKVELVRLWLIEKNPLPNNKQRKPKEGRKKIKRHITSSQPNRPNPVAQFIAFIALISVIVFIGQKLLSRIDSSKNYERFQSDCYRLSEEISNALEEKKDTTQLQVIKKVRTEWSREKKGLLDKQCPYSYELDAKYNALLQYYGQSKVDTGNFDEGIEAFCEITSEYKNFSDIKKIFERWVLIDKRLSNESTKRVLKQIIKQNQSGNDCLVYSFKDDRNKNDLYDLKAQVHADDYEYGEAVESYCKITENYYKFETVVKQLKKLKRENVEKVEEKLKELNDPCPAFPPSPDN</sequence>
<dbReference type="SUPFAM" id="SSF52540">
    <property type="entry name" value="P-loop containing nucleoside triphosphate hydrolases"/>
    <property type="match status" value="1"/>
</dbReference>
<dbReference type="RefSeq" id="WP_011611421.1">
    <property type="nucleotide sequence ID" value="NC_008312.1"/>
</dbReference>
<dbReference type="AlphaFoldDB" id="Q114M8"/>
<accession>Q114M8</accession>
<proteinExistence type="predicted"/>
<feature type="compositionally biased region" description="Basic residues" evidence="1">
    <location>
        <begin position="371"/>
        <end position="386"/>
    </location>
</feature>
<dbReference type="PANTHER" id="PTHR34301">
    <property type="entry name" value="DNA-BINDING PROTEIN-RELATED"/>
    <property type="match status" value="1"/>
</dbReference>
<evidence type="ECO:0000256" key="1">
    <source>
        <dbReference type="SAM" id="MobiDB-lite"/>
    </source>
</evidence>
<dbReference type="KEGG" id="ter:Tery_1787"/>